<evidence type="ECO:0000259" key="1">
    <source>
        <dbReference type="Pfam" id="PF10988"/>
    </source>
</evidence>
<dbReference type="PANTHER" id="PTHR39200">
    <property type="entry name" value="HYPOTHETICAL EXPORTED PROTEIN"/>
    <property type="match status" value="1"/>
</dbReference>
<gene>
    <name evidence="2" type="ORF">EJV47_01670</name>
</gene>
<dbReference type="EMBL" id="RXOF01000001">
    <property type="protein sequence ID" value="RTQ53474.1"/>
    <property type="molecule type" value="Genomic_DNA"/>
</dbReference>
<evidence type="ECO:0000313" key="2">
    <source>
        <dbReference type="EMBL" id="RTQ53474.1"/>
    </source>
</evidence>
<dbReference type="PROSITE" id="PS51257">
    <property type="entry name" value="PROKAR_LIPOPROTEIN"/>
    <property type="match status" value="1"/>
</dbReference>
<accession>A0A431U856</accession>
<dbReference type="RefSeq" id="WP_126691401.1">
    <property type="nucleotide sequence ID" value="NZ_RXOF01000001.1"/>
</dbReference>
<comment type="caution">
    <text evidence="2">The sequence shown here is derived from an EMBL/GenBank/DDBJ whole genome shotgun (WGS) entry which is preliminary data.</text>
</comment>
<dbReference type="Gene3D" id="2.160.20.120">
    <property type="match status" value="1"/>
</dbReference>
<dbReference type="Proteomes" id="UP000282184">
    <property type="component" value="Unassembled WGS sequence"/>
</dbReference>
<evidence type="ECO:0000313" key="3">
    <source>
        <dbReference type="Proteomes" id="UP000282184"/>
    </source>
</evidence>
<protein>
    <submittedName>
        <fullName evidence="2">DUF2807 domain-containing protein</fullName>
    </submittedName>
</protein>
<dbReference type="OrthoDB" id="1442792at2"/>
<feature type="domain" description="Putative auto-transporter adhesin head GIN" evidence="1">
    <location>
        <begin position="46"/>
        <end position="228"/>
    </location>
</feature>
<keyword evidence="3" id="KW-1185">Reference proteome</keyword>
<dbReference type="Pfam" id="PF10988">
    <property type="entry name" value="DUF2807"/>
    <property type="match status" value="1"/>
</dbReference>
<name>A0A431U856_9BACT</name>
<sequence>MKTNWLPTLLFPALLLTTACSHEGDAFGPRVRGTGPTQTETRTVSNFSRVELKIDAEVILTQGPQREVRIEAQRNILDVLETETSGDELEIEYGHVRVTGHDPIKVYITVPALSEVEVSGSGKLRTAGPWSASSFRVGVSGSGEADMELQGVDGLRTSISGSGEVKLRGAATSNNINISGSGKASAYDLSTQDTYVSISGSGKSYVRAARTLSAEISGSGSVYYRGTPSVTTRISGSGKVLTGN</sequence>
<dbReference type="AlphaFoldDB" id="A0A431U856"/>
<dbReference type="PANTHER" id="PTHR39200:SF1">
    <property type="entry name" value="AUTO-TRANSPORTER ADHESIN HEAD GIN DOMAIN-CONTAINING PROTEIN-RELATED"/>
    <property type="match status" value="1"/>
</dbReference>
<reference evidence="2 3" key="1">
    <citation type="submission" date="2018-12" db="EMBL/GenBank/DDBJ databases">
        <title>Hymenobacter gummosus sp. nov., isolated from a spring.</title>
        <authorList>
            <person name="Nie L."/>
        </authorList>
    </citation>
    <scope>NUCLEOTIDE SEQUENCE [LARGE SCALE GENOMIC DNA]</scope>
    <source>
        <strain evidence="2 3">KCTC 52166</strain>
    </source>
</reference>
<proteinExistence type="predicted"/>
<organism evidence="2 3">
    <name type="scientific">Hymenobacter gummosus</name>
    <dbReference type="NCBI Taxonomy" id="1776032"/>
    <lineage>
        <taxon>Bacteria</taxon>
        <taxon>Pseudomonadati</taxon>
        <taxon>Bacteroidota</taxon>
        <taxon>Cytophagia</taxon>
        <taxon>Cytophagales</taxon>
        <taxon>Hymenobacteraceae</taxon>
        <taxon>Hymenobacter</taxon>
    </lineage>
</organism>
<dbReference type="InterPro" id="IPR021255">
    <property type="entry name" value="DUF2807"/>
</dbReference>